<comment type="similarity">
    <text evidence="1">Belongs to the Gfo/Idh/MocA family.</text>
</comment>
<dbReference type="GO" id="GO:0016491">
    <property type="term" value="F:oxidoreductase activity"/>
    <property type="evidence" value="ECO:0007669"/>
    <property type="project" value="UniProtKB-KW"/>
</dbReference>
<dbReference type="PANTHER" id="PTHR22604:SF105">
    <property type="entry name" value="TRANS-1,2-DIHYDROBENZENE-1,2-DIOL DEHYDROGENASE"/>
    <property type="match status" value="1"/>
</dbReference>
<evidence type="ECO:0000256" key="1">
    <source>
        <dbReference type="ARBA" id="ARBA00010928"/>
    </source>
</evidence>
<dbReference type="InterPro" id="IPR036291">
    <property type="entry name" value="NAD(P)-bd_dom_sf"/>
</dbReference>
<reference evidence="5 6" key="1">
    <citation type="submission" date="2020-01" db="EMBL/GenBank/DDBJ databases">
        <title>Spongiivirga citrea KCTC 32990T.</title>
        <authorList>
            <person name="Wang G."/>
        </authorList>
    </citation>
    <scope>NUCLEOTIDE SEQUENCE [LARGE SCALE GENOMIC DNA]</scope>
    <source>
        <strain evidence="5 6">KCTC 32990</strain>
    </source>
</reference>
<dbReference type="GO" id="GO:0000166">
    <property type="term" value="F:nucleotide binding"/>
    <property type="evidence" value="ECO:0007669"/>
    <property type="project" value="InterPro"/>
</dbReference>
<dbReference type="EMBL" id="JAABOQ010000003">
    <property type="protein sequence ID" value="NER17035.1"/>
    <property type="molecule type" value="Genomic_DNA"/>
</dbReference>
<dbReference type="Gene3D" id="3.40.50.720">
    <property type="entry name" value="NAD(P)-binding Rossmann-like Domain"/>
    <property type="match status" value="1"/>
</dbReference>
<gene>
    <name evidence="5" type="ORF">GWK10_07420</name>
</gene>
<comment type="caution">
    <text evidence="5">The sequence shown here is derived from an EMBL/GenBank/DDBJ whole genome shotgun (WGS) entry which is preliminary data.</text>
</comment>
<proteinExistence type="inferred from homology"/>
<organism evidence="5 6">
    <name type="scientific">Spongiivirga citrea</name>
    <dbReference type="NCBI Taxonomy" id="1481457"/>
    <lineage>
        <taxon>Bacteria</taxon>
        <taxon>Pseudomonadati</taxon>
        <taxon>Bacteroidota</taxon>
        <taxon>Flavobacteriia</taxon>
        <taxon>Flavobacteriales</taxon>
        <taxon>Flavobacteriaceae</taxon>
        <taxon>Spongiivirga</taxon>
    </lineage>
</organism>
<feature type="domain" description="GFO/IDH/MocA-like oxidoreductase" evidence="4">
    <location>
        <begin position="137"/>
        <end position="250"/>
    </location>
</feature>
<dbReference type="RefSeq" id="WP_164031036.1">
    <property type="nucleotide sequence ID" value="NZ_JAABOQ010000003.1"/>
</dbReference>
<keyword evidence="6" id="KW-1185">Reference proteome</keyword>
<feature type="domain" description="Gfo/Idh/MocA-like oxidoreductase N-terminal" evidence="3">
    <location>
        <begin position="8"/>
        <end position="125"/>
    </location>
</feature>
<dbReference type="Proteomes" id="UP000474296">
    <property type="component" value="Unassembled WGS sequence"/>
</dbReference>
<dbReference type="InterPro" id="IPR055170">
    <property type="entry name" value="GFO_IDH_MocA-like_dom"/>
</dbReference>
<evidence type="ECO:0000313" key="6">
    <source>
        <dbReference type="Proteomes" id="UP000474296"/>
    </source>
</evidence>
<evidence type="ECO:0000256" key="2">
    <source>
        <dbReference type="ARBA" id="ARBA00023002"/>
    </source>
</evidence>
<dbReference type="SUPFAM" id="SSF51735">
    <property type="entry name" value="NAD(P)-binding Rossmann-fold domains"/>
    <property type="match status" value="1"/>
</dbReference>
<keyword evidence="2" id="KW-0560">Oxidoreductase</keyword>
<dbReference type="Pfam" id="PF22725">
    <property type="entry name" value="GFO_IDH_MocA_C3"/>
    <property type="match status" value="1"/>
</dbReference>
<dbReference type="PANTHER" id="PTHR22604">
    <property type="entry name" value="OXIDOREDUCTASES"/>
    <property type="match status" value="1"/>
</dbReference>
<name>A0A6M0CGT8_9FLAO</name>
<dbReference type="AlphaFoldDB" id="A0A6M0CGT8"/>
<dbReference type="Pfam" id="PF01408">
    <property type="entry name" value="GFO_IDH_MocA"/>
    <property type="match status" value="1"/>
</dbReference>
<accession>A0A6M0CGT8</accession>
<evidence type="ECO:0000259" key="3">
    <source>
        <dbReference type="Pfam" id="PF01408"/>
    </source>
</evidence>
<evidence type="ECO:0000313" key="5">
    <source>
        <dbReference type="EMBL" id="NER17035.1"/>
    </source>
</evidence>
<protein>
    <submittedName>
        <fullName evidence="5">Gfo/Idh/MocA family oxidoreductase</fullName>
    </submittedName>
</protein>
<dbReference type="Gene3D" id="3.30.360.10">
    <property type="entry name" value="Dihydrodipicolinate Reductase, domain 2"/>
    <property type="match status" value="1"/>
</dbReference>
<dbReference type="InterPro" id="IPR000683">
    <property type="entry name" value="Gfo/Idh/MocA-like_OxRdtase_N"/>
</dbReference>
<evidence type="ECO:0000259" key="4">
    <source>
        <dbReference type="Pfam" id="PF22725"/>
    </source>
</evidence>
<sequence>MSELINNIHWGIIGLGHIARSFAEDLQLVEDASLYAVGSRSEEKAKTFGEEFKAQKCYGSYDALLADPKVDIVYIATPHDSHAAISIKALRAGKHVLCEKPVSISADEFQEIEKTADESNRFFMEGLWSEFNPCLNEIKQKISNREIGEVKYLNAQFAFKVDRPLTSRLLDKKLAGGALLDIGIYPIYLAYSVLGIPEEITATAKFHPITGVDMQTAMIFDYPNAQALLYCNFNSNSGTAARISGTEGEIIIHDQWYQSESYSIFKDGETEKFEVPKLGRGYTHEIIECHECIRGNRKQSEHWSHQNSADLMRLLDAVREKIGLEY</sequence>
<dbReference type="InterPro" id="IPR050984">
    <property type="entry name" value="Gfo/Idh/MocA_domain"/>
</dbReference>
<dbReference type="SUPFAM" id="SSF55347">
    <property type="entry name" value="Glyceraldehyde-3-phosphate dehydrogenase-like, C-terminal domain"/>
    <property type="match status" value="1"/>
</dbReference>